<dbReference type="NCBIfam" id="NF002937">
    <property type="entry name" value="PRK03584.1"/>
    <property type="match status" value="1"/>
</dbReference>
<keyword evidence="8" id="KW-1185">Reference proteome</keyword>
<dbReference type="PROSITE" id="PS00455">
    <property type="entry name" value="AMP_BINDING"/>
    <property type="match status" value="1"/>
</dbReference>
<dbReference type="EMBL" id="CP046456">
    <property type="protein sequence ID" value="QGU08782.1"/>
    <property type="molecule type" value="Genomic_DNA"/>
</dbReference>
<protein>
    <submittedName>
        <fullName evidence="7">Acetyl-coenzyme A synthetase</fullName>
        <ecNumber evidence="7">6.2.1.1</ecNumber>
    </submittedName>
</protein>
<name>A0A6B8VTE1_9CORY</name>
<geneLocation type="plasmid" evidence="8">
    <name>pcoccu</name>
</geneLocation>
<evidence type="ECO:0000256" key="3">
    <source>
        <dbReference type="ARBA" id="ARBA00022741"/>
    </source>
</evidence>
<keyword evidence="2 7" id="KW-0436">Ligase</keyword>
<proteinExistence type="inferred from homology"/>
<evidence type="ECO:0000259" key="6">
    <source>
        <dbReference type="Pfam" id="PF16177"/>
    </source>
</evidence>
<evidence type="ECO:0000256" key="1">
    <source>
        <dbReference type="ARBA" id="ARBA00006432"/>
    </source>
</evidence>
<keyword evidence="7" id="KW-0614">Plasmid</keyword>
<dbReference type="RefSeq" id="WP_156233059.1">
    <property type="nucleotide sequence ID" value="NZ_CP046456.1"/>
</dbReference>
<dbReference type="Gene3D" id="3.40.50.12780">
    <property type="entry name" value="N-terminal domain of ligase-like"/>
    <property type="match status" value="1"/>
</dbReference>
<dbReference type="GO" id="GO:0005524">
    <property type="term" value="F:ATP binding"/>
    <property type="evidence" value="ECO:0007669"/>
    <property type="project" value="UniProtKB-KW"/>
</dbReference>
<dbReference type="InterPro" id="IPR045851">
    <property type="entry name" value="AMP-bd_C_sf"/>
</dbReference>
<evidence type="ECO:0000259" key="5">
    <source>
        <dbReference type="Pfam" id="PF00501"/>
    </source>
</evidence>
<comment type="similarity">
    <text evidence="1">Belongs to the ATP-dependent AMP-binding enzyme family.</text>
</comment>
<feature type="domain" description="Acetyl-coenzyme A synthetase N-terminal" evidence="6">
    <location>
        <begin position="44"/>
        <end position="97"/>
    </location>
</feature>
<dbReference type="SUPFAM" id="SSF56801">
    <property type="entry name" value="Acetyl-CoA synthetase-like"/>
    <property type="match status" value="1"/>
</dbReference>
<keyword evidence="3" id="KW-0547">Nucleotide-binding</keyword>
<dbReference type="Pfam" id="PF00501">
    <property type="entry name" value="AMP-binding"/>
    <property type="match status" value="1"/>
</dbReference>
<gene>
    <name evidence="7" type="primary">acsA2</name>
    <name evidence="7" type="ORF">COCCU_14460</name>
</gene>
<evidence type="ECO:0000313" key="7">
    <source>
        <dbReference type="EMBL" id="QGU08782.1"/>
    </source>
</evidence>
<dbReference type="Proteomes" id="UP000424462">
    <property type="component" value="Plasmid pCOCCU"/>
</dbReference>
<evidence type="ECO:0000256" key="2">
    <source>
        <dbReference type="ARBA" id="ARBA00022598"/>
    </source>
</evidence>
<dbReference type="AlphaFoldDB" id="A0A6B8VTE1"/>
<dbReference type="InterPro" id="IPR005914">
    <property type="entry name" value="Acac_CoA_synth"/>
</dbReference>
<keyword evidence="4" id="KW-0067">ATP-binding</keyword>
<dbReference type="GO" id="GO:0006629">
    <property type="term" value="P:lipid metabolic process"/>
    <property type="evidence" value="ECO:0007669"/>
    <property type="project" value="InterPro"/>
</dbReference>
<dbReference type="KEGG" id="cok:COCCU_14460"/>
<dbReference type="InterPro" id="IPR020845">
    <property type="entry name" value="AMP-binding_CS"/>
</dbReference>
<evidence type="ECO:0000313" key="8">
    <source>
        <dbReference type="Proteomes" id="UP000424462"/>
    </source>
</evidence>
<dbReference type="InterPro" id="IPR032387">
    <property type="entry name" value="ACAS_N"/>
</dbReference>
<sequence length="660" mass="71594">MIINPHAAFGEVIWAPGQETIDASALKRFIPFLRGHGIIIGDTYDEVWQWSVDEPEQFWSLFAEFSGVQLGGPVTQVCTTDQMPHTQWFPGRSINFARHLLDGREGMALLAVSEDGQQKEITWETLRDEVAALAHHLRTIGVTAGDRVVAILPNVAEAVVGFLATSSIGAVWSICAPEFGPRAVISRFAQLEPKVVIAAPGYMLSGKDRDCQAALAEILAGLSTLEQVIWVDEHTTVMPPASSVPAVDWQQAIATSADLIYTDVDFNHPLWVLFSSGTTGKPKGIVHGHGGALLELLKMLTFHTELQPGDRYLNVASTSWVLWNALVGALGVGATAVLVDGNPTYPSVDRVWEIAADTETSALGVSAGFIHACAKADLRPGGVHNLSRLQCLQVTGSPLSVDGFRWVYSHVGDVWLASMSGGTDIVSVFVGGTSTLPVHAGFIQVSALGVRVESWDEQGVPTSAKGELVVTQPIPSMPLYFWGDDDNSRYYDSYFSTYPGVWRHGDIIEFTDSGILIHGRSDSTLNRNGLRLGSADIYTVVEALPEVAEAMVVGAEIGSENYYMPLFIRMAPDVEYEDAREAIITAIRLHLSPRYLPDDIVAMRAIPHTKTGKKLEVPVKRLIQGDSLGQVVDLGAVDDPALIKEYASFAQQWKTALNTV</sequence>
<dbReference type="InterPro" id="IPR000873">
    <property type="entry name" value="AMP-dep_synth/lig_dom"/>
</dbReference>
<dbReference type="Gene3D" id="3.30.300.30">
    <property type="match status" value="1"/>
</dbReference>
<accession>A0A6B8VTE1</accession>
<dbReference type="PANTHER" id="PTHR42921">
    <property type="entry name" value="ACETOACETYL-COA SYNTHETASE"/>
    <property type="match status" value="1"/>
</dbReference>
<dbReference type="GO" id="GO:0003987">
    <property type="term" value="F:acetate-CoA ligase activity"/>
    <property type="evidence" value="ECO:0007669"/>
    <property type="project" value="UniProtKB-EC"/>
</dbReference>
<dbReference type="PANTHER" id="PTHR42921:SF1">
    <property type="entry name" value="ACETOACETYL-COA SYNTHETASE"/>
    <property type="match status" value="1"/>
</dbReference>
<organism evidence="7 8">
    <name type="scientific">Corynebacterium occultum</name>
    <dbReference type="NCBI Taxonomy" id="2675219"/>
    <lineage>
        <taxon>Bacteria</taxon>
        <taxon>Bacillati</taxon>
        <taxon>Actinomycetota</taxon>
        <taxon>Actinomycetes</taxon>
        <taxon>Mycobacteriales</taxon>
        <taxon>Corynebacteriaceae</taxon>
        <taxon>Corynebacterium</taxon>
    </lineage>
</organism>
<dbReference type="EC" id="6.2.1.1" evidence="7"/>
<feature type="domain" description="AMP-dependent synthetase/ligase" evidence="5">
    <location>
        <begin position="114"/>
        <end position="473"/>
    </location>
</feature>
<evidence type="ECO:0000256" key="4">
    <source>
        <dbReference type="ARBA" id="ARBA00022840"/>
    </source>
</evidence>
<dbReference type="Pfam" id="PF16177">
    <property type="entry name" value="ACAS_N"/>
    <property type="match status" value="1"/>
</dbReference>
<dbReference type="InterPro" id="IPR042099">
    <property type="entry name" value="ANL_N_sf"/>
</dbReference>
<dbReference type="GO" id="GO:0030729">
    <property type="term" value="F:acetoacetate-CoA ligase activity"/>
    <property type="evidence" value="ECO:0007669"/>
    <property type="project" value="InterPro"/>
</dbReference>
<dbReference type="NCBIfam" id="TIGR01217">
    <property type="entry name" value="ac_ac_CoA_syn"/>
    <property type="match status" value="1"/>
</dbReference>
<reference evidence="7 8" key="1">
    <citation type="submission" date="2019-11" db="EMBL/GenBank/DDBJ databases">
        <title>Complete genome sequence of Corynebacterium kalinowskii 1959, a novel Corynebacterium species isolated from soil of a small paddock in Vilsendorf, Germany.</title>
        <authorList>
            <person name="Schaffert L."/>
            <person name="Ruwe M."/>
            <person name="Milse J."/>
            <person name="Hanuschka K."/>
            <person name="Ortseifen V."/>
            <person name="Droste J."/>
            <person name="Brandt D."/>
            <person name="Schlueter L."/>
            <person name="Kutter Y."/>
            <person name="Vinke S."/>
            <person name="Viehoefer P."/>
            <person name="Jacob L."/>
            <person name="Luebke N.-C."/>
            <person name="Schulte-Berndt E."/>
            <person name="Hain C."/>
            <person name="Linder M."/>
            <person name="Schmidt P."/>
            <person name="Wollenschlaeger L."/>
            <person name="Luttermann T."/>
            <person name="Thieme E."/>
            <person name="Hassa J."/>
            <person name="Haak M."/>
            <person name="Wittchen M."/>
            <person name="Mentz A."/>
            <person name="Persicke M."/>
            <person name="Busche T."/>
            <person name="Ruckert C."/>
        </authorList>
    </citation>
    <scope>NUCLEOTIDE SEQUENCE [LARGE SCALE GENOMIC DNA]</scope>
    <source>
        <strain evidence="7 8">2039</strain>
        <plasmid evidence="8">pcoccu</plasmid>
    </source>
</reference>